<proteinExistence type="predicted"/>
<organism evidence="1">
    <name type="scientific">Candidatus Kentrum sp. LPFa</name>
    <dbReference type="NCBI Taxonomy" id="2126335"/>
    <lineage>
        <taxon>Bacteria</taxon>
        <taxon>Pseudomonadati</taxon>
        <taxon>Pseudomonadota</taxon>
        <taxon>Gammaproteobacteria</taxon>
        <taxon>Candidatus Kentrum</taxon>
    </lineage>
</organism>
<reference evidence="1" key="1">
    <citation type="submission" date="2019-02" db="EMBL/GenBank/DDBJ databases">
        <authorList>
            <person name="Gruber-Vodicka R. H."/>
            <person name="Seah K. B. B."/>
        </authorList>
    </citation>
    <scope>NUCLEOTIDE SEQUENCE</scope>
    <source>
        <strain evidence="1">BECK_S312</strain>
    </source>
</reference>
<evidence type="ECO:0000313" key="1">
    <source>
        <dbReference type="EMBL" id="VFK11721.1"/>
    </source>
</evidence>
<sequence>MAWKNLKQLGLVDGFLIEHKALTELDEVYALIDWVRIENFLSETFAP</sequence>
<name>A0A450W3X1_9GAMM</name>
<gene>
    <name evidence="1" type="ORF">BECKLPF1236A_GA0070988_1006018</name>
</gene>
<dbReference type="EMBL" id="CAADFM010000060">
    <property type="protein sequence ID" value="VFK11721.1"/>
    <property type="molecule type" value="Genomic_DNA"/>
</dbReference>
<accession>A0A450W3X1</accession>
<protein>
    <submittedName>
        <fullName evidence="1">Uncharacterized protein</fullName>
    </submittedName>
</protein>
<dbReference type="AlphaFoldDB" id="A0A450W3X1"/>